<dbReference type="GO" id="GO:0005506">
    <property type="term" value="F:iron ion binding"/>
    <property type="evidence" value="ECO:0007669"/>
    <property type="project" value="UniProtKB-UniRule"/>
</dbReference>
<comment type="subcellular location">
    <subcellularLocation>
        <location evidence="2">Cell inner membrane</location>
        <topology evidence="2">Single-pass membrane protein</topology>
        <orientation evidence="2">Cytoplasmic side</orientation>
    </subcellularLocation>
</comment>
<feature type="topological domain" description="Cytoplasmic" evidence="2">
    <location>
        <begin position="23"/>
        <end position="404"/>
    </location>
</feature>
<evidence type="ECO:0000313" key="8">
    <source>
        <dbReference type="Proteomes" id="UP000700248"/>
    </source>
</evidence>
<dbReference type="GO" id="GO:0046890">
    <property type="term" value="P:regulation of lipid biosynthetic process"/>
    <property type="evidence" value="ECO:0007669"/>
    <property type="project" value="UniProtKB-UniRule"/>
</dbReference>
<keyword evidence="1 2" id="KW-0479">Metal-binding</keyword>
<keyword evidence="2 4" id="KW-0472">Membrane</keyword>
<dbReference type="AlphaFoldDB" id="A0A9D2VGZ8"/>
<evidence type="ECO:0000313" key="7">
    <source>
        <dbReference type="EMBL" id="NJB63960.1"/>
    </source>
</evidence>
<dbReference type="Proteomes" id="UP000783934">
    <property type="component" value="Unassembled WGS sequence"/>
</dbReference>
<name>A0A9D2VGZ8_9BURK</name>
<dbReference type="SUPFAM" id="SSF48452">
    <property type="entry name" value="TPR-like"/>
    <property type="match status" value="1"/>
</dbReference>
<dbReference type="GO" id="GO:0009898">
    <property type="term" value="C:cytoplasmic side of plasma membrane"/>
    <property type="evidence" value="ECO:0007669"/>
    <property type="project" value="UniProtKB-UniRule"/>
</dbReference>
<evidence type="ECO:0000256" key="1">
    <source>
        <dbReference type="ARBA" id="ARBA00022723"/>
    </source>
</evidence>
<keyword evidence="2" id="KW-1003">Cell membrane</keyword>
<feature type="binding site" evidence="2">
    <location>
        <position position="375"/>
    </location>
    <ligand>
        <name>Fe cation</name>
        <dbReference type="ChEBI" id="CHEBI:24875"/>
    </ligand>
</feature>
<protein>
    <recommendedName>
        <fullName evidence="2">Lipopolysaccharide assembly protein B</fullName>
    </recommendedName>
</protein>
<keyword evidence="2" id="KW-0677">Repeat</keyword>
<dbReference type="Pfam" id="PF13176">
    <property type="entry name" value="TPR_7"/>
    <property type="match status" value="1"/>
</dbReference>
<keyword evidence="2" id="KW-0997">Cell inner membrane</keyword>
<dbReference type="Pfam" id="PF18073">
    <property type="entry name" value="Zn_ribbon_LapB"/>
    <property type="match status" value="1"/>
</dbReference>
<evidence type="ECO:0000313" key="6">
    <source>
        <dbReference type="EMBL" id="HJH24745.1"/>
    </source>
</evidence>
<evidence type="ECO:0000256" key="4">
    <source>
        <dbReference type="SAM" id="Phobius"/>
    </source>
</evidence>
<dbReference type="RefSeq" id="WP_167660243.1">
    <property type="nucleotide sequence ID" value="NZ_BMCQ01000002.1"/>
</dbReference>
<evidence type="ECO:0000313" key="9">
    <source>
        <dbReference type="Proteomes" id="UP000783934"/>
    </source>
</evidence>
<keyword evidence="2 4" id="KW-1133">Transmembrane helix</keyword>
<feature type="binding site" evidence="2">
    <location>
        <position position="372"/>
    </location>
    <ligand>
        <name>Fe cation</name>
        <dbReference type="ChEBI" id="CHEBI:24875"/>
    </ligand>
</feature>
<feature type="coiled-coil region" evidence="3">
    <location>
        <begin position="190"/>
        <end position="217"/>
    </location>
</feature>
<dbReference type="InterPro" id="IPR041166">
    <property type="entry name" value="Rubredoxin_2"/>
</dbReference>
<dbReference type="GO" id="GO:0008653">
    <property type="term" value="P:lipopolysaccharide metabolic process"/>
    <property type="evidence" value="ECO:0007669"/>
    <property type="project" value="InterPro"/>
</dbReference>
<evidence type="ECO:0000256" key="2">
    <source>
        <dbReference type="HAMAP-Rule" id="MF_00994"/>
    </source>
</evidence>
<dbReference type="Proteomes" id="UP000700248">
    <property type="component" value="Unassembled WGS sequence"/>
</dbReference>
<gene>
    <name evidence="2 6" type="primary">lapB</name>
    <name evidence="7" type="ORF">GGR41_000181</name>
    <name evidence="6" type="ORF">K8U84_09350</name>
</gene>
<accession>A0A9D2VGZ8</accession>
<evidence type="ECO:0000259" key="5">
    <source>
        <dbReference type="Pfam" id="PF18073"/>
    </source>
</evidence>
<dbReference type="InterPro" id="IPR019734">
    <property type="entry name" value="TPR_rpt"/>
</dbReference>
<keyword evidence="2" id="KW-0408">Iron</keyword>
<keyword evidence="3" id="KW-0175">Coiled coil</keyword>
<organism evidence="6 8">
    <name type="scientific">Paenalcaligenes hominis</name>
    <dbReference type="NCBI Taxonomy" id="643674"/>
    <lineage>
        <taxon>Bacteria</taxon>
        <taxon>Pseudomonadati</taxon>
        <taxon>Pseudomonadota</taxon>
        <taxon>Betaproteobacteria</taxon>
        <taxon>Burkholderiales</taxon>
        <taxon>Alcaligenaceae</taxon>
        <taxon>Paenalcaligenes</taxon>
    </lineage>
</organism>
<dbReference type="InterPro" id="IPR030865">
    <property type="entry name" value="LapB"/>
</dbReference>
<dbReference type="Gene3D" id="1.25.40.10">
    <property type="entry name" value="Tetratricopeptide repeat domain"/>
    <property type="match status" value="2"/>
</dbReference>
<reference evidence="6" key="2">
    <citation type="journal article" date="2021" name="PeerJ">
        <title>Extensive microbial diversity within the chicken gut microbiome revealed by metagenomics and culture.</title>
        <authorList>
            <person name="Gilroy R."/>
            <person name="Ravi A."/>
            <person name="Getino M."/>
            <person name="Pursley I."/>
            <person name="Horton D.L."/>
            <person name="Alikhan N.F."/>
            <person name="Baker D."/>
            <person name="Gharbi K."/>
            <person name="Hall N."/>
            <person name="Watson M."/>
            <person name="Adriaenssens E.M."/>
            <person name="Foster-Nyarko E."/>
            <person name="Jarju S."/>
            <person name="Secka A."/>
            <person name="Antonio M."/>
            <person name="Oren A."/>
            <person name="Chaudhuri R.R."/>
            <person name="La Ragione R."/>
            <person name="Hildebrand F."/>
            <person name="Pallen M.J."/>
        </authorList>
    </citation>
    <scope>NUCLEOTIDE SEQUENCE</scope>
    <source>
        <strain evidence="6">CHK175-13533</strain>
    </source>
</reference>
<feature type="binding site" evidence="2">
    <location>
        <position position="386"/>
    </location>
    <ligand>
        <name>Fe cation</name>
        <dbReference type="ChEBI" id="CHEBI:24875"/>
    </ligand>
</feature>
<dbReference type="EMBL" id="DYTQ01000103">
    <property type="protein sequence ID" value="HJH24745.1"/>
    <property type="molecule type" value="Genomic_DNA"/>
</dbReference>
<dbReference type="InterPro" id="IPR011990">
    <property type="entry name" value="TPR-like_helical_dom_sf"/>
</dbReference>
<dbReference type="NCBIfam" id="NF008755">
    <property type="entry name" value="PRK11788.1-3"/>
    <property type="match status" value="1"/>
</dbReference>
<dbReference type="HAMAP" id="MF_00994">
    <property type="entry name" value="LPS_assembly_LapB"/>
    <property type="match status" value="1"/>
</dbReference>
<feature type="binding site" evidence="2">
    <location>
        <position position="389"/>
    </location>
    <ligand>
        <name>Fe cation</name>
        <dbReference type="ChEBI" id="CHEBI:24875"/>
    </ligand>
</feature>
<feature type="domain" description="LapB rubredoxin metal binding" evidence="5">
    <location>
        <begin position="370"/>
        <end position="394"/>
    </location>
</feature>
<proteinExistence type="inferred from homology"/>
<keyword evidence="2 4" id="KW-0812">Transmembrane</keyword>
<sequence>MDFEPWWLIIVPVLFGLGWLAARFDFKQMLSESKQLPDSYFKGLNFLLNEEPDQAIDAFIEVAKLDPETTELHFALGSLFRRRGEMERAIRVHQSLLARTDLPEIERENAQFEIAQDFLKAGMLDRAEAAFEAVSQGRHAIAAVRALIHIYESGHDWPQAIATVKRLRHLVDEPVPQLIHYQCEQAETALKRREPQLEQAEQALNEAERAAKELGAKEGSRAATARIFMLRAQVAQLEQNLALQQFYLQEVLRVAPLYAGLIADQLMQCYEAQGLADQALRVLQKHYEQYPSVDVFTQVFKALRIHQGATTAWTFAREALHQYPSLLGLDRSLQLELQHPDNPEAAHVLGGDLTLLRTLVHKHTQRLDRYACQNCGFEAKHFYWQCPGCTHWETYAPKRLEEMQ</sequence>
<keyword evidence="9" id="KW-1185">Reference proteome</keyword>
<reference evidence="6" key="3">
    <citation type="submission" date="2021-09" db="EMBL/GenBank/DDBJ databases">
        <authorList>
            <person name="Gilroy R."/>
        </authorList>
    </citation>
    <scope>NUCLEOTIDE SEQUENCE</scope>
    <source>
        <strain evidence="6">CHK175-13533</strain>
    </source>
</reference>
<dbReference type="EMBL" id="JAATIZ010000001">
    <property type="protein sequence ID" value="NJB63960.1"/>
    <property type="molecule type" value="Genomic_DNA"/>
</dbReference>
<feature type="transmembrane region" description="Helical" evidence="4">
    <location>
        <begin position="6"/>
        <end position="26"/>
    </location>
</feature>
<comment type="similarity">
    <text evidence="2">Belongs to the LapB family.</text>
</comment>
<evidence type="ECO:0000256" key="3">
    <source>
        <dbReference type="SAM" id="Coils"/>
    </source>
</evidence>
<reference evidence="7 9" key="1">
    <citation type="submission" date="2020-03" db="EMBL/GenBank/DDBJ databases">
        <title>Genomic Encyclopedia of Type Strains, Phase IV (KMG-IV): sequencing the most valuable type-strain genomes for metagenomic binning, comparative biology and taxonomic classification.</title>
        <authorList>
            <person name="Goeker M."/>
        </authorList>
    </citation>
    <scope>NUCLEOTIDE SEQUENCE [LARGE SCALE GENOMIC DNA]</scope>
    <source>
        <strain evidence="7 9">DSM 26613</strain>
    </source>
</reference>
<comment type="caution">
    <text evidence="6">The sequence shown here is derived from an EMBL/GenBank/DDBJ whole genome shotgun (WGS) entry which is preliminary data.</text>
</comment>
<keyword evidence="2" id="KW-0802">TPR repeat</keyword>
<comment type="function">
    <text evidence="2">Modulates cellular lipopolysaccharide (LPS) levels by regulating LpxC, which is involved in lipid A biosynthesis. May act by modulating the proteolytic activity of FtsH towards LpxC. May also coordinate assembly of proteins involved in LPS synthesis at the plasma membrane.</text>
</comment>